<name>A0AAF0YKX2_9TREE</name>
<dbReference type="Proteomes" id="UP000827549">
    <property type="component" value="Chromosome 7"/>
</dbReference>
<feature type="compositionally biased region" description="Low complexity" evidence="1">
    <location>
        <begin position="105"/>
        <end position="115"/>
    </location>
</feature>
<feature type="compositionally biased region" description="Basic and acidic residues" evidence="1">
    <location>
        <begin position="51"/>
        <end position="62"/>
    </location>
</feature>
<keyword evidence="3" id="KW-1185">Reference proteome</keyword>
<organism evidence="2 3">
    <name type="scientific">Vanrija pseudolonga</name>
    <dbReference type="NCBI Taxonomy" id="143232"/>
    <lineage>
        <taxon>Eukaryota</taxon>
        <taxon>Fungi</taxon>
        <taxon>Dikarya</taxon>
        <taxon>Basidiomycota</taxon>
        <taxon>Agaricomycotina</taxon>
        <taxon>Tremellomycetes</taxon>
        <taxon>Trichosporonales</taxon>
        <taxon>Trichosporonaceae</taxon>
        <taxon>Vanrija</taxon>
    </lineage>
</organism>
<proteinExistence type="predicted"/>
<gene>
    <name evidence="2" type="ORF">LOC62_07G009072</name>
</gene>
<evidence type="ECO:0000256" key="1">
    <source>
        <dbReference type="SAM" id="MobiDB-lite"/>
    </source>
</evidence>
<feature type="region of interest" description="Disordered" evidence="1">
    <location>
        <begin position="51"/>
        <end position="190"/>
    </location>
</feature>
<sequence length="190" mass="20213">MTGFPSSASFKPTDVQSGITLAPLAKWLSGITSAVDLNKLQELLERFRTPQSYHRVDFRVTDSSELPPSPSEAYAAIPDDLEPPIELDESPPPDGPKEDARDSDGAGAAAAPNGAVEEDKVDGAKASTLKEGAEVNEPDASKEEGATVAADAPKPLHYKKHLSTLSHHNLPPSFHPHILPFSHSQTTPPP</sequence>
<dbReference type="AlphaFoldDB" id="A0AAF0YKX2"/>
<protein>
    <submittedName>
        <fullName evidence="2">Uncharacterized protein</fullName>
    </submittedName>
</protein>
<feature type="compositionally biased region" description="Acidic residues" evidence="1">
    <location>
        <begin position="79"/>
        <end position="91"/>
    </location>
</feature>
<dbReference type="GeneID" id="87812235"/>
<evidence type="ECO:0000313" key="3">
    <source>
        <dbReference type="Proteomes" id="UP000827549"/>
    </source>
</evidence>
<reference evidence="2" key="1">
    <citation type="submission" date="2023-10" db="EMBL/GenBank/DDBJ databases">
        <authorList>
            <person name="Noh H."/>
        </authorList>
    </citation>
    <scope>NUCLEOTIDE SEQUENCE</scope>
    <source>
        <strain evidence="2">DUCC4014</strain>
    </source>
</reference>
<accession>A0AAF0YKX2</accession>
<evidence type="ECO:0000313" key="2">
    <source>
        <dbReference type="EMBL" id="WOO85568.1"/>
    </source>
</evidence>
<dbReference type="RefSeq" id="XP_062631594.1">
    <property type="nucleotide sequence ID" value="XM_062775610.1"/>
</dbReference>
<feature type="compositionally biased region" description="Basic and acidic residues" evidence="1">
    <location>
        <begin position="95"/>
        <end position="104"/>
    </location>
</feature>
<dbReference type="EMBL" id="CP086720">
    <property type="protein sequence ID" value="WOO85568.1"/>
    <property type="molecule type" value="Genomic_DNA"/>
</dbReference>